<dbReference type="Proteomes" id="UP000501705">
    <property type="component" value="Chromosome"/>
</dbReference>
<evidence type="ECO:0000313" key="5">
    <source>
        <dbReference type="EMBL" id="QIS06201.1"/>
    </source>
</evidence>
<dbReference type="InterPro" id="IPR009057">
    <property type="entry name" value="Homeodomain-like_sf"/>
</dbReference>
<dbReference type="PANTHER" id="PTHR30055:SF226">
    <property type="entry name" value="HTH-TYPE TRANSCRIPTIONAL REGULATOR PKSA"/>
    <property type="match status" value="1"/>
</dbReference>
<proteinExistence type="predicted"/>
<dbReference type="PROSITE" id="PS50977">
    <property type="entry name" value="HTH_TETR_2"/>
    <property type="match status" value="1"/>
</dbReference>
<dbReference type="Pfam" id="PF00440">
    <property type="entry name" value="TetR_N"/>
    <property type="match status" value="1"/>
</dbReference>
<evidence type="ECO:0000256" key="3">
    <source>
        <dbReference type="SAM" id="MobiDB-lite"/>
    </source>
</evidence>
<evidence type="ECO:0000256" key="2">
    <source>
        <dbReference type="PROSITE-ProRule" id="PRU00335"/>
    </source>
</evidence>
<reference evidence="5 6" key="1">
    <citation type="journal article" date="2019" name="ACS Chem. Biol.">
        <title>Identification and Mobilization of a Cryptic Antibiotic Biosynthesis Gene Locus from a Human-Pathogenic Nocardia Isolate.</title>
        <authorList>
            <person name="Herisse M."/>
            <person name="Ishida K."/>
            <person name="Porter J.L."/>
            <person name="Howden B."/>
            <person name="Hertweck C."/>
            <person name="Stinear T.P."/>
            <person name="Pidot S.J."/>
        </authorList>
    </citation>
    <scope>NUCLEOTIDE SEQUENCE [LARGE SCALE GENOMIC DNA]</scope>
    <source>
        <strain evidence="5 6">AUSMDU00024985</strain>
    </source>
</reference>
<gene>
    <name evidence="5" type="ORF">F5X71_31330</name>
</gene>
<dbReference type="GO" id="GO:0003700">
    <property type="term" value="F:DNA-binding transcription factor activity"/>
    <property type="evidence" value="ECO:0007669"/>
    <property type="project" value="TreeGrafter"/>
</dbReference>
<protein>
    <submittedName>
        <fullName evidence="5">TetR family transcriptional regulator</fullName>
    </submittedName>
</protein>
<feature type="domain" description="HTH tetR-type" evidence="4">
    <location>
        <begin position="36"/>
        <end position="96"/>
    </location>
</feature>
<evidence type="ECO:0000256" key="1">
    <source>
        <dbReference type="ARBA" id="ARBA00023125"/>
    </source>
</evidence>
<dbReference type="PRINTS" id="PR00455">
    <property type="entry name" value="HTHTETR"/>
</dbReference>
<dbReference type="EMBL" id="CP046171">
    <property type="protein sequence ID" value="QIS06201.1"/>
    <property type="molecule type" value="Genomic_DNA"/>
</dbReference>
<dbReference type="InterPro" id="IPR001647">
    <property type="entry name" value="HTH_TetR"/>
</dbReference>
<organism evidence="5 6">
    <name type="scientific">Nocardia brasiliensis</name>
    <dbReference type="NCBI Taxonomy" id="37326"/>
    <lineage>
        <taxon>Bacteria</taxon>
        <taxon>Bacillati</taxon>
        <taxon>Actinomycetota</taxon>
        <taxon>Actinomycetes</taxon>
        <taxon>Mycobacteriales</taxon>
        <taxon>Nocardiaceae</taxon>
        <taxon>Nocardia</taxon>
    </lineage>
</organism>
<name>A0A6G9XZ53_NOCBR</name>
<dbReference type="GO" id="GO:0000976">
    <property type="term" value="F:transcription cis-regulatory region binding"/>
    <property type="evidence" value="ECO:0007669"/>
    <property type="project" value="TreeGrafter"/>
</dbReference>
<keyword evidence="1 2" id="KW-0238">DNA-binding</keyword>
<dbReference type="Gene3D" id="1.10.357.10">
    <property type="entry name" value="Tetracycline Repressor, domain 2"/>
    <property type="match status" value="1"/>
</dbReference>
<evidence type="ECO:0000313" key="6">
    <source>
        <dbReference type="Proteomes" id="UP000501705"/>
    </source>
</evidence>
<evidence type="ECO:0000259" key="4">
    <source>
        <dbReference type="PROSITE" id="PS50977"/>
    </source>
</evidence>
<dbReference type="PANTHER" id="PTHR30055">
    <property type="entry name" value="HTH-TYPE TRANSCRIPTIONAL REGULATOR RUTR"/>
    <property type="match status" value="1"/>
</dbReference>
<feature type="DNA-binding region" description="H-T-H motif" evidence="2">
    <location>
        <begin position="59"/>
        <end position="78"/>
    </location>
</feature>
<dbReference type="SUPFAM" id="SSF46689">
    <property type="entry name" value="Homeodomain-like"/>
    <property type="match status" value="1"/>
</dbReference>
<feature type="compositionally biased region" description="Low complexity" evidence="3">
    <location>
        <begin position="7"/>
        <end position="19"/>
    </location>
</feature>
<dbReference type="InterPro" id="IPR050109">
    <property type="entry name" value="HTH-type_TetR-like_transc_reg"/>
</dbReference>
<feature type="region of interest" description="Disordered" evidence="3">
    <location>
        <begin position="1"/>
        <end position="25"/>
    </location>
</feature>
<accession>A0A6G9XZ53</accession>
<dbReference type="RefSeq" id="WP_167465249.1">
    <property type="nucleotide sequence ID" value="NZ_CP046171.1"/>
</dbReference>
<sequence length="234" mass="25508">MRRELATEGTAPTAGGAEPSSGFADRHRAARDAVLVSQRGRLIEAMVECVDCKGYPATTLTDIVARARVSRSTFYEHFANKEQCFVEAVHTGVDIVAGRIAEELAQLAPDADPTARIASIVVTFCETVATEPDFARLILVESFKVNQQAVDYRDLAVDRFAELYRIFYHHARQADPSLPELSDELITLIPDAIGERTRRVIVADGPAHVPALAPLFIDFVTTALGLRTRSDAAG</sequence>
<dbReference type="AlphaFoldDB" id="A0A6G9XZ53"/>